<feature type="domain" description="Spore protein YkvP/CgeB glycosyl transferase-like" evidence="2">
    <location>
        <begin position="184"/>
        <end position="296"/>
    </location>
</feature>
<accession>A0A330L6W2</accession>
<dbReference type="SUPFAM" id="SSF53756">
    <property type="entry name" value="UDP-Glycosyltransferase/glycogen phosphorylase"/>
    <property type="match status" value="1"/>
</dbReference>
<name>A0A330L6W2_9BACT</name>
<evidence type="ECO:0000313" key="4">
    <source>
        <dbReference type="Proteomes" id="UP000248168"/>
    </source>
</evidence>
<keyword evidence="1" id="KW-1133">Transmembrane helix</keyword>
<keyword evidence="4" id="KW-1185">Reference proteome</keyword>
<dbReference type="AlphaFoldDB" id="A0A330L6W2"/>
<sequence length="387" mass="42648">MTTSAGNNVLIIASLTPTCTAHYFIRAFRQLGCVVNVCSDVPDESADLRVHGTVDVPRVIAQLGVAPEYVLFIEGGTMQVLPMGLERVPCVTAWYGIDTHMDYSKHLRIGRLFDVTFVAQKEYVERLRADGLRQIHWLPLGFAAELLPSPLPERTIDIAYVGSDRVAANQERHALLGALRREFSSTHFGTATPEEMGRIYASARVVFNKSVKNDVNMRFFEAAGAGAVLVTDEIVDNGVEDLFEEGTHYVSYQDEASLIRATRDLLADPRRCTAIGERARQHVLEHHTYRHRAAYIKGVLSGSSKAVSPQPEDYFAACLSLGLLGAALGAVAQAMAVSSASMYRASMGAFVSPILRGLATLVCFVERVRAYWTTRRRVISIFPAVRR</sequence>
<evidence type="ECO:0000259" key="2">
    <source>
        <dbReference type="Pfam" id="PF13524"/>
    </source>
</evidence>
<dbReference type="Gene3D" id="3.40.50.2000">
    <property type="entry name" value="Glycogen Phosphorylase B"/>
    <property type="match status" value="1"/>
</dbReference>
<keyword evidence="1" id="KW-0812">Transmembrane</keyword>
<organism evidence="3 4">
    <name type="scientific">Nitrospira lenta</name>
    <dbReference type="NCBI Taxonomy" id="1436998"/>
    <lineage>
        <taxon>Bacteria</taxon>
        <taxon>Pseudomonadati</taxon>
        <taxon>Nitrospirota</taxon>
        <taxon>Nitrospiria</taxon>
        <taxon>Nitrospirales</taxon>
        <taxon>Nitrospiraceae</taxon>
        <taxon>Nitrospira</taxon>
    </lineage>
</organism>
<dbReference type="Pfam" id="PF13524">
    <property type="entry name" value="Glyco_trans_1_2"/>
    <property type="match status" value="1"/>
</dbReference>
<reference evidence="4" key="1">
    <citation type="submission" date="2018-04" db="EMBL/GenBank/DDBJ databases">
        <authorList>
            <person name="Lucker S."/>
            <person name="Sakoula D."/>
        </authorList>
    </citation>
    <scope>NUCLEOTIDE SEQUENCE [LARGE SCALE GENOMIC DNA]</scope>
</reference>
<keyword evidence="1" id="KW-0472">Membrane</keyword>
<gene>
    <name evidence="3" type="ORF">NITLEN_40110</name>
</gene>
<dbReference type="InterPro" id="IPR055259">
    <property type="entry name" value="YkvP/CgeB_Glyco_trans-like"/>
</dbReference>
<dbReference type="Proteomes" id="UP000248168">
    <property type="component" value="Unassembled WGS sequence"/>
</dbReference>
<evidence type="ECO:0000313" key="3">
    <source>
        <dbReference type="EMBL" id="SPP65637.1"/>
    </source>
</evidence>
<protein>
    <recommendedName>
        <fullName evidence="2">Spore protein YkvP/CgeB glycosyl transferase-like domain-containing protein</fullName>
    </recommendedName>
</protein>
<dbReference type="InParanoid" id="A0A330L6W2"/>
<proteinExistence type="predicted"/>
<dbReference type="RefSeq" id="WP_121989895.1">
    <property type="nucleotide sequence ID" value="NZ_OUNR01000017.1"/>
</dbReference>
<evidence type="ECO:0000256" key="1">
    <source>
        <dbReference type="SAM" id="Phobius"/>
    </source>
</evidence>
<dbReference type="EMBL" id="OUNR01000017">
    <property type="protein sequence ID" value="SPP65637.1"/>
    <property type="molecule type" value="Genomic_DNA"/>
</dbReference>
<feature type="transmembrane region" description="Helical" evidence="1">
    <location>
        <begin position="314"/>
        <end position="337"/>
    </location>
</feature>
<dbReference type="OrthoDB" id="9800484at2"/>